<organism evidence="12 13">
    <name type="scientific">Pseudoxanthobacter soli DSM 19599</name>
    <dbReference type="NCBI Taxonomy" id="1123029"/>
    <lineage>
        <taxon>Bacteria</taxon>
        <taxon>Pseudomonadati</taxon>
        <taxon>Pseudomonadota</taxon>
        <taxon>Alphaproteobacteria</taxon>
        <taxon>Hyphomicrobiales</taxon>
        <taxon>Segnochrobactraceae</taxon>
        <taxon>Pseudoxanthobacter</taxon>
    </lineage>
</organism>
<dbReference type="EMBL" id="FRXO01000001">
    <property type="protein sequence ID" value="SHO59641.1"/>
    <property type="molecule type" value="Genomic_DNA"/>
</dbReference>
<dbReference type="Gene3D" id="3.30.70.100">
    <property type="match status" value="1"/>
</dbReference>
<keyword evidence="5 8" id="KW-1133">Transmembrane helix</keyword>
<protein>
    <submittedName>
        <fullName evidence="12">Small-conductance mechanosensitive channel</fullName>
    </submittedName>
</protein>
<dbReference type="PANTHER" id="PTHR30460">
    <property type="entry name" value="MODERATE CONDUCTANCE MECHANOSENSITIVE CHANNEL YBIO"/>
    <property type="match status" value="1"/>
</dbReference>
<feature type="transmembrane region" description="Helical" evidence="8">
    <location>
        <begin position="589"/>
        <end position="612"/>
    </location>
</feature>
<comment type="subcellular location">
    <subcellularLocation>
        <location evidence="1">Cell membrane</location>
        <topology evidence="1">Multi-pass membrane protein</topology>
    </subcellularLocation>
</comment>
<feature type="transmembrane region" description="Helical" evidence="8">
    <location>
        <begin position="508"/>
        <end position="525"/>
    </location>
</feature>
<feature type="transmembrane region" description="Helical" evidence="8">
    <location>
        <begin position="158"/>
        <end position="180"/>
    </location>
</feature>
<feature type="transmembrane region" description="Helical" evidence="8">
    <location>
        <begin position="241"/>
        <end position="261"/>
    </location>
</feature>
<dbReference type="InterPro" id="IPR023408">
    <property type="entry name" value="MscS_beta-dom_sf"/>
</dbReference>
<dbReference type="OrthoDB" id="9814206at2"/>
<comment type="similarity">
    <text evidence="2">Belongs to the MscS (TC 1.A.23) family.</text>
</comment>
<dbReference type="STRING" id="1123029.SAMN02745172_00012"/>
<dbReference type="Gene3D" id="1.10.287.1260">
    <property type="match status" value="1"/>
</dbReference>
<evidence type="ECO:0000259" key="11">
    <source>
        <dbReference type="Pfam" id="PF21088"/>
    </source>
</evidence>
<dbReference type="Pfam" id="PF00924">
    <property type="entry name" value="MS_channel_2nd"/>
    <property type="match status" value="1"/>
</dbReference>
<feature type="transmembrane region" description="Helical" evidence="8">
    <location>
        <begin position="565"/>
        <end position="583"/>
    </location>
</feature>
<evidence type="ECO:0000313" key="13">
    <source>
        <dbReference type="Proteomes" id="UP000186406"/>
    </source>
</evidence>
<evidence type="ECO:0000256" key="2">
    <source>
        <dbReference type="ARBA" id="ARBA00008017"/>
    </source>
</evidence>
<evidence type="ECO:0000259" key="9">
    <source>
        <dbReference type="Pfam" id="PF00924"/>
    </source>
</evidence>
<dbReference type="Pfam" id="PF21088">
    <property type="entry name" value="MS_channel_1st"/>
    <property type="match status" value="1"/>
</dbReference>
<dbReference type="InterPro" id="IPR049278">
    <property type="entry name" value="MS_channel_C"/>
</dbReference>
<evidence type="ECO:0000256" key="8">
    <source>
        <dbReference type="SAM" id="Phobius"/>
    </source>
</evidence>
<keyword evidence="4 8" id="KW-0812">Transmembrane</keyword>
<dbReference type="SUPFAM" id="SSF82689">
    <property type="entry name" value="Mechanosensitive channel protein MscS (YggB), C-terminal domain"/>
    <property type="match status" value="1"/>
</dbReference>
<evidence type="ECO:0000256" key="1">
    <source>
        <dbReference type="ARBA" id="ARBA00004651"/>
    </source>
</evidence>
<feature type="transmembrane region" description="Helical" evidence="8">
    <location>
        <begin position="201"/>
        <end position="229"/>
    </location>
</feature>
<feature type="transmembrane region" description="Helical" evidence="8">
    <location>
        <begin position="282"/>
        <end position="301"/>
    </location>
</feature>
<keyword evidence="3" id="KW-1003">Cell membrane</keyword>
<feature type="transmembrane region" description="Helical" evidence="8">
    <location>
        <begin position="473"/>
        <end position="496"/>
    </location>
</feature>
<feature type="region of interest" description="Disordered" evidence="7">
    <location>
        <begin position="1"/>
        <end position="23"/>
    </location>
</feature>
<dbReference type="GO" id="GO:0005886">
    <property type="term" value="C:plasma membrane"/>
    <property type="evidence" value="ECO:0007669"/>
    <property type="project" value="UniProtKB-SubCell"/>
</dbReference>
<dbReference type="InterPro" id="IPR011014">
    <property type="entry name" value="MscS_channel_TM-2"/>
</dbReference>
<dbReference type="SUPFAM" id="SSF82861">
    <property type="entry name" value="Mechanosensitive channel protein MscS (YggB), transmembrane region"/>
    <property type="match status" value="1"/>
</dbReference>
<feature type="transmembrane region" description="Helical" evidence="8">
    <location>
        <begin position="413"/>
        <end position="441"/>
    </location>
</feature>
<feature type="transmembrane region" description="Helical" evidence="8">
    <location>
        <begin position="389"/>
        <end position="407"/>
    </location>
</feature>
<evidence type="ECO:0000259" key="10">
    <source>
        <dbReference type="Pfam" id="PF21082"/>
    </source>
</evidence>
<reference evidence="12 13" key="1">
    <citation type="submission" date="2016-12" db="EMBL/GenBank/DDBJ databases">
        <authorList>
            <person name="Song W.-J."/>
            <person name="Kurnit D.M."/>
        </authorList>
    </citation>
    <scope>NUCLEOTIDE SEQUENCE [LARGE SCALE GENOMIC DNA]</scope>
    <source>
        <strain evidence="12 13">DSM 19599</strain>
    </source>
</reference>
<dbReference type="Pfam" id="PF21082">
    <property type="entry name" value="MS_channel_3rd"/>
    <property type="match status" value="1"/>
</dbReference>
<dbReference type="InterPro" id="IPR049142">
    <property type="entry name" value="MS_channel_1st"/>
</dbReference>
<evidence type="ECO:0000256" key="7">
    <source>
        <dbReference type="SAM" id="MobiDB-lite"/>
    </source>
</evidence>
<dbReference type="InterPro" id="IPR011066">
    <property type="entry name" value="MscS_channel_C_sf"/>
</dbReference>
<evidence type="ECO:0000256" key="5">
    <source>
        <dbReference type="ARBA" id="ARBA00022989"/>
    </source>
</evidence>
<dbReference type="InterPro" id="IPR006685">
    <property type="entry name" value="MscS_channel_2nd"/>
</dbReference>
<dbReference type="PANTHER" id="PTHR30460:SF0">
    <property type="entry name" value="MODERATE CONDUCTANCE MECHANOSENSITIVE CHANNEL YBIO"/>
    <property type="match status" value="1"/>
</dbReference>
<evidence type="ECO:0000313" key="12">
    <source>
        <dbReference type="EMBL" id="SHO59641.1"/>
    </source>
</evidence>
<dbReference type="AlphaFoldDB" id="A0A1M7Z435"/>
<evidence type="ECO:0000256" key="4">
    <source>
        <dbReference type="ARBA" id="ARBA00022692"/>
    </source>
</evidence>
<feature type="domain" description="Mechanosensitive ion channel MscS C-terminal" evidence="10">
    <location>
        <begin position="680"/>
        <end position="768"/>
    </location>
</feature>
<dbReference type="RefSeq" id="WP_139282353.1">
    <property type="nucleotide sequence ID" value="NZ_FRXO01000001.1"/>
</dbReference>
<sequence length="823" mass="88172">MTGGQGRGSRAAGRAAPVTAARARPGPARASLSACLLPVLAAVVLALVSAFLVAPPVRAAEGGLLSTKHGSEPQSEDKALQRLIEAAKANGSTIMVIAPPAAAPSAPPATMGQSALLLLLHLRTAVAELAEDIPAHIRTLPQGIQHLRDRGVLERTAWAAQVALIANIIGVFCIWLYSLWSRHAFRRLSGGNPAHRADRIAVALGRLSLLLGGVAVFAVSGATAAVAMAQSFGETERLFRIFQLPFAELLLASIAVLTVLAPRSPNSRLVPLGDDDARRVSIQLIAIAAFAALSGGFIAWVEIAGLPRSLMRFSIIAALNISCLALLLVALSLSGRAVVRRAPPQPVETVPDERTAEALEEAVALERKAEREATHIPASRFFLRHWHQLVVLAVIIAATIGTGRALLDHPRPIAPIIGPFVVIAGGVLAYAVMVFIIDSLFARAVQEKRVDTKERRGRERRVLASRRNIVRALFEHAALITAIAVTLTGILTTWGVDVTDPEGPFARFAGLILVVFVSIMAYRAVKLWLDEEIAIERYVAADESAHGESTSIVGATTRLGTLLMIVRNFLLASIVVVALMIALDELGVNIAPLFAGAGVIGIAIGFGAQSLIKDMFSGMFYLIDDAFRTGEYIDIGVVKGTVEKISIRSFQLRHQNGPLNTVPFGEIKKLTNYSRDWVIVKLPIRVTYDTPVSKINQIVKKISKELLEDEDVGHLFLQPLKSQGVYEMEDSAMVVRVKFMTKPNEQFVVQRMVYAKIREEFTAAGIKFAHRNVTVYVANPDGSPVTDPARAAAAAGSAIAPILDAEAAAAEAEEEEASEGKNE</sequence>
<name>A0A1M7Z435_9HYPH</name>
<dbReference type="GO" id="GO:0008381">
    <property type="term" value="F:mechanosensitive monoatomic ion channel activity"/>
    <property type="evidence" value="ECO:0007669"/>
    <property type="project" value="InterPro"/>
</dbReference>
<gene>
    <name evidence="12" type="ORF">SAMN02745172_00012</name>
</gene>
<evidence type="ECO:0000256" key="3">
    <source>
        <dbReference type="ARBA" id="ARBA00022475"/>
    </source>
</evidence>
<feature type="compositionally biased region" description="Low complexity" evidence="7">
    <location>
        <begin position="8"/>
        <end position="23"/>
    </location>
</feature>
<dbReference type="SUPFAM" id="SSF50182">
    <property type="entry name" value="Sm-like ribonucleoproteins"/>
    <property type="match status" value="1"/>
</dbReference>
<feature type="transmembrane region" description="Helical" evidence="8">
    <location>
        <begin position="313"/>
        <end position="333"/>
    </location>
</feature>
<proteinExistence type="inferred from homology"/>
<feature type="transmembrane region" description="Helical" evidence="8">
    <location>
        <begin position="32"/>
        <end position="54"/>
    </location>
</feature>
<evidence type="ECO:0000256" key="6">
    <source>
        <dbReference type="ARBA" id="ARBA00023136"/>
    </source>
</evidence>
<keyword evidence="6 8" id="KW-0472">Membrane</keyword>
<dbReference type="InterPro" id="IPR045276">
    <property type="entry name" value="YbiO_bact"/>
</dbReference>
<dbReference type="Gene3D" id="2.30.30.60">
    <property type="match status" value="1"/>
</dbReference>
<dbReference type="Proteomes" id="UP000186406">
    <property type="component" value="Unassembled WGS sequence"/>
</dbReference>
<feature type="domain" description="Mechanosensitive ion channel transmembrane helices 2/3" evidence="11">
    <location>
        <begin position="570"/>
        <end position="609"/>
    </location>
</feature>
<feature type="domain" description="Mechanosensitive ion channel MscS" evidence="9">
    <location>
        <begin position="611"/>
        <end position="675"/>
    </location>
</feature>
<dbReference type="InterPro" id="IPR010920">
    <property type="entry name" value="LSM_dom_sf"/>
</dbReference>
<keyword evidence="13" id="KW-1185">Reference proteome</keyword>
<accession>A0A1M7Z435</accession>